<proteinExistence type="predicted"/>
<feature type="region of interest" description="Disordered" evidence="1">
    <location>
        <begin position="127"/>
        <end position="183"/>
    </location>
</feature>
<dbReference type="Proteomes" id="UP001180020">
    <property type="component" value="Unassembled WGS sequence"/>
</dbReference>
<reference evidence="2" key="2">
    <citation type="submission" date="2023-06" db="EMBL/GenBank/DDBJ databases">
        <authorList>
            <person name="Ma L."/>
            <person name="Liu K.-W."/>
            <person name="Li Z."/>
            <person name="Hsiao Y.-Y."/>
            <person name="Qi Y."/>
            <person name="Fu T."/>
            <person name="Tang G."/>
            <person name="Zhang D."/>
            <person name="Sun W.-H."/>
            <person name="Liu D.-K."/>
            <person name="Li Y."/>
            <person name="Chen G.-Z."/>
            <person name="Liu X.-D."/>
            <person name="Liao X.-Y."/>
            <person name="Jiang Y.-T."/>
            <person name="Yu X."/>
            <person name="Hao Y."/>
            <person name="Huang J."/>
            <person name="Zhao X.-W."/>
            <person name="Ke S."/>
            <person name="Chen Y.-Y."/>
            <person name="Wu W.-L."/>
            <person name="Hsu J.-L."/>
            <person name="Lin Y.-F."/>
            <person name="Huang M.-D."/>
            <person name="Li C.-Y."/>
            <person name="Huang L."/>
            <person name="Wang Z.-W."/>
            <person name="Zhao X."/>
            <person name="Zhong W.-Y."/>
            <person name="Peng D.-H."/>
            <person name="Ahmad S."/>
            <person name="Lan S."/>
            <person name="Zhang J.-S."/>
            <person name="Tsai W.-C."/>
            <person name="Van De Peer Y."/>
            <person name="Liu Z.-J."/>
        </authorList>
    </citation>
    <scope>NUCLEOTIDE SEQUENCE</scope>
    <source>
        <strain evidence="2">CP</strain>
        <tissue evidence="2">Leaves</tissue>
    </source>
</reference>
<dbReference type="EMBL" id="JAUJYO010000013">
    <property type="protein sequence ID" value="KAK1299728.1"/>
    <property type="molecule type" value="Genomic_DNA"/>
</dbReference>
<reference evidence="2" key="1">
    <citation type="journal article" date="2023" name="Nat. Commun.">
        <title>Diploid and tetraploid genomes of Acorus and the evolution of monocots.</title>
        <authorList>
            <person name="Ma L."/>
            <person name="Liu K.W."/>
            <person name="Li Z."/>
            <person name="Hsiao Y.Y."/>
            <person name="Qi Y."/>
            <person name="Fu T."/>
            <person name="Tang G.D."/>
            <person name="Zhang D."/>
            <person name="Sun W.H."/>
            <person name="Liu D.K."/>
            <person name="Li Y."/>
            <person name="Chen G.Z."/>
            <person name="Liu X.D."/>
            <person name="Liao X.Y."/>
            <person name="Jiang Y.T."/>
            <person name="Yu X."/>
            <person name="Hao Y."/>
            <person name="Huang J."/>
            <person name="Zhao X.W."/>
            <person name="Ke S."/>
            <person name="Chen Y.Y."/>
            <person name="Wu W.L."/>
            <person name="Hsu J.L."/>
            <person name="Lin Y.F."/>
            <person name="Huang M.D."/>
            <person name="Li C.Y."/>
            <person name="Huang L."/>
            <person name="Wang Z.W."/>
            <person name="Zhao X."/>
            <person name="Zhong W.Y."/>
            <person name="Peng D.H."/>
            <person name="Ahmad S."/>
            <person name="Lan S."/>
            <person name="Zhang J.S."/>
            <person name="Tsai W.C."/>
            <person name="Van de Peer Y."/>
            <person name="Liu Z.J."/>
        </authorList>
    </citation>
    <scope>NUCLEOTIDE SEQUENCE</scope>
    <source>
        <strain evidence="2">CP</strain>
    </source>
</reference>
<feature type="compositionally biased region" description="Basic and acidic residues" evidence="1">
    <location>
        <begin position="1"/>
        <end position="10"/>
    </location>
</feature>
<feature type="region of interest" description="Disordered" evidence="1">
    <location>
        <begin position="1"/>
        <end position="22"/>
    </location>
</feature>
<organism evidence="2 3">
    <name type="scientific">Acorus calamus</name>
    <name type="common">Sweet flag</name>
    <dbReference type="NCBI Taxonomy" id="4465"/>
    <lineage>
        <taxon>Eukaryota</taxon>
        <taxon>Viridiplantae</taxon>
        <taxon>Streptophyta</taxon>
        <taxon>Embryophyta</taxon>
        <taxon>Tracheophyta</taxon>
        <taxon>Spermatophyta</taxon>
        <taxon>Magnoliopsida</taxon>
        <taxon>Liliopsida</taxon>
        <taxon>Acoraceae</taxon>
        <taxon>Acorus</taxon>
    </lineage>
</organism>
<comment type="caution">
    <text evidence="2">The sequence shown here is derived from an EMBL/GenBank/DDBJ whole genome shotgun (WGS) entry which is preliminary data.</text>
</comment>
<accession>A0AAV9DEJ4</accession>
<evidence type="ECO:0000313" key="2">
    <source>
        <dbReference type="EMBL" id="KAK1299728.1"/>
    </source>
</evidence>
<evidence type="ECO:0000256" key="1">
    <source>
        <dbReference type="SAM" id="MobiDB-lite"/>
    </source>
</evidence>
<protein>
    <submittedName>
        <fullName evidence="2">Uncharacterized protein</fullName>
    </submittedName>
</protein>
<name>A0AAV9DEJ4_ACOCL</name>
<gene>
    <name evidence="2" type="ORF">QJS10_CPB13g00859</name>
</gene>
<keyword evidence="3" id="KW-1185">Reference proteome</keyword>
<dbReference type="AlphaFoldDB" id="A0AAV9DEJ4"/>
<evidence type="ECO:0000313" key="3">
    <source>
        <dbReference type="Proteomes" id="UP001180020"/>
    </source>
</evidence>
<sequence>MESRNADRNGKPATYLDPKPTTTLVAVQPDTSTDLQVTEEHIVSAIQPVTQPLEETKQNSSNLKERNKFSILHSDIDRPFEEENDDDVPPQDLTTTALIENPMETMQIHSKEHVEDLNINDLGKVGNAQEERSKAMEQPTWNPHDDPQPIGDYQLSGPNEEIPVSIKGEPPSGTAKAPKKEKV</sequence>
<feature type="region of interest" description="Disordered" evidence="1">
    <location>
        <begin position="49"/>
        <end position="70"/>
    </location>
</feature>